<keyword evidence="7 16" id="KW-0479">Metal-binding</keyword>
<dbReference type="SUPFAM" id="SSF56931">
    <property type="entry name" value="Outer membrane phospholipase A (OMPLA)"/>
    <property type="match status" value="1"/>
</dbReference>
<comment type="subunit">
    <text evidence="4 17">Homodimer; dimerization is reversible, and the dimeric form is the active one.</text>
</comment>
<dbReference type="GO" id="GO:0009279">
    <property type="term" value="C:cell outer membrane"/>
    <property type="evidence" value="ECO:0007669"/>
    <property type="project" value="UniProtKB-SubCell"/>
</dbReference>
<organism evidence="18 19">
    <name type="scientific">Candidatus Accumulibacter adjunctus</name>
    <dbReference type="NCBI Taxonomy" id="1454001"/>
    <lineage>
        <taxon>Bacteria</taxon>
        <taxon>Pseudomonadati</taxon>
        <taxon>Pseudomonadota</taxon>
        <taxon>Betaproteobacteria</taxon>
        <taxon>Candidatus Accumulibacter</taxon>
    </lineage>
</organism>
<gene>
    <name evidence="18" type="ORF">AW08_00245</name>
</gene>
<evidence type="ECO:0000256" key="8">
    <source>
        <dbReference type="ARBA" id="ARBA00022729"/>
    </source>
</evidence>
<dbReference type="EC" id="3.1.1.4" evidence="17"/>
<accession>A0A011NYM4</accession>
<evidence type="ECO:0000256" key="12">
    <source>
        <dbReference type="ARBA" id="ARBA00023098"/>
    </source>
</evidence>
<dbReference type="GO" id="GO:0004623">
    <property type="term" value="F:phospholipase A2 activity"/>
    <property type="evidence" value="ECO:0007669"/>
    <property type="project" value="UniProtKB-EC"/>
</dbReference>
<keyword evidence="11 17" id="KW-0442">Lipid degradation</keyword>
<dbReference type="InterPro" id="IPR003187">
    <property type="entry name" value="PLipase_A1"/>
</dbReference>
<proteinExistence type="inferred from homology"/>
<keyword evidence="5" id="KW-1134">Transmembrane beta strand</keyword>
<comment type="function">
    <text evidence="17">Hydrolysis of phosphatidylcholine with phospholipase A2 (EC 3.1.1.4) and phospholipase A1 (EC 3.1.1.32) activities.</text>
</comment>
<comment type="catalytic activity">
    <reaction evidence="2 17">
        <text>a 1,2-diacyl-sn-glycero-3-phosphocholine + H2O = a 1-acyl-sn-glycero-3-phosphocholine + a fatty acid + H(+)</text>
        <dbReference type="Rhea" id="RHEA:15801"/>
        <dbReference type="ChEBI" id="CHEBI:15377"/>
        <dbReference type="ChEBI" id="CHEBI:15378"/>
        <dbReference type="ChEBI" id="CHEBI:28868"/>
        <dbReference type="ChEBI" id="CHEBI:57643"/>
        <dbReference type="ChEBI" id="CHEBI:58168"/>
        <dbReference type="EC" id="3.1.1.4"/>
    </reaction>
</comment>
<dbReference type="EC" id="3.1.1.32" evidence="17"/>
<evidence type="ECO:0000256" key="4">
    <source>
        <dbReference type="ARBA" id="ARBA00011702"/>
    </source>
</evidence>
<dbReference type="Pfam" id="PF02253">
    <property type="entry name" value="PLA1"/>
    <property type="match status" value="1"/>
</dbReference>
<dbReference type="Gene3D" id="2.40.230.10">
    <property type="entry name" value="Phospholipase A1"/>
    <property type="match status" value="1"/>
</dbReference>
<feature type="signal peptide" evidence="17">
    <location>
        <begin position="1"/>
        <end position="37"/>
    </location>
</feature>
<feature type="chain" id="PRO_5019618842" description="Phospholipase A1" evidence="17">
    <location>
        <begin position="38"/>
        <end position="428"/>
    </location>
</feature>
<evidence type="ECO:0000256" key="5">
    <source>
        <dbReference type="ARBA" id="ARBA00022452"/>
    </source>
</evidence>
<dbReference type="PANTHER" id="PTHR40457">
    <property type="entry name" value="PHOSPHOLIPASE A1"/>
    <property type="match status" value="1"/>
</dbReference>
<evidence type="ECO:0000313" key="19">
    <source>
        <dbReference type="Proteomes" id="UP000020218"/>
    </source>
</evidence>
<evidence type="ECO:0000313" key="18">
    <source>
        <dbReference type="EMBL" id="EXI69752.1"/>
    </source>
</evidence>
<reference evidence="18" key="1">
    <citation type="submission" date="2014-02" db="EMBL/GenBank/DDBJ databases">
        <title>Expanding our view of genomic diversity in Candidatus Accumulibacter clades.</title>
        <authorList>
            <person name="Skennerton C.T."/>
            <person name="Barr J.J."/>
            <person name="Slater F.R."/>
            <person name="Bond P.L."/>
            <person name="Tyson G.W."/>
        </authorList>
    </citation>
    <scope>NUCLEOTIDE SEQUENCE [LARGE SCALE GENOMIC DNA]</scope>
</reference>
<keyword evidence="6" id="KW-0812">Transmembrane</keyword>
<comment type="catalytic activity">
    <reaction evidence="1 17">
        <text>a 1,2-diacyl-sn-glycero-3-phosphocholine + H2O = a 2-acyl-sn-glycero-3-phosphocholine + a fatty acid + H(+)</text>
        <dbReference type="Rhea" id="RHEA:18689"/>
        <dbReference type="ChEBI" id="CHEBI:15377"/>
        <dbReference type="ChEBI" id="CHEBI:15378"/>
        <dbReference type="ChEBI" id="CHEBI:28868"/>
        <dbReference type="ChEBI" id="CHEBI:57643"/>
        <dbReference type="ChEBI" id="CHEBI:57875"/>
        <dbReference type="EC" id="3.1.1.32"/>
    </reaction>
</comment>
<evidence type="ECO:0000256" key="14">
    <source>
        <dbReference type="ARBA" id="ARBA00023237"/>
    </source>
</evidence>
<comment type="similarity">
    <text evidence="3 17">Belongs to the phospholipase A1 family.</text>
</comment>
<sequence>MKLNHHLHGAPRRALPITALVMLSSLTPALAPTTAWADINLVPPGRSIDPSAPFRLSLMVTGEAESRSYSLPEMLRVNLTPDLGAVARVELRRETPVPDQITLRQGEFKRIDYVGEVPANLRGRVRIDAVDLDAPAMLVQLSTPRQALATAEPPLPAASGGEGLALAAAAGTSERAPATVLTVRSANDPNRQDEGRLSFYEPMFFVAGAGVDANAQIQLSFKLRLYEPADKNSRRFLDNLYFAYTQTAFWDLTADSKPFLDTNYMPSFFYYVPNTDWRVGGNAVGIAAGYEHESNGKDGNESRSIDILFVRPYFSFGDTSDFHWTFSPKLYAYIEKNENPDIQKYRGYGDFRFTYGKDDDWQAAWILRKGTKSSAFSSDLQFTYPLNRLVTGLSGYLMAQYFTGYGESLLNYNQREPWSVRVGYAISR</sequence>
<evidence type="ECO:0000256" key="2">
    <source>
        <dbReference type="ARBA" id="ARBA00001604"/>
    </source>
</evidence>
<keyword evidence="12 17" id="KW-0443">Lipid metabolism</keyword>
<comment type="cofactor">
    <cofactor evidence="17">
        <name>Ca(2+)</name>
        <dbReference type="ChEBI" id="CHEBI:29108"/>
    </cofactor>
    <text evidence="17">Binds 1 Ca(2+) ion per monomer. In the dimeric form the Ca(2+) is bound by different amino acids with binding of each Ca(2+) shared with ligands coming from each monomer. The Ca(2+) ion may have a role in catalysis.</text>
</comment>
<comment type="subcellular location">
    <subcellularLocation>
        <location evidence="17">Cell outer membrane</location>
        <topology evidence="17">Multi-pass membrane protein</topology>
    </subcellularLocation>
    <text evidence="17">One of the very few enzymes located there.</text>
</comment>
<evidence type="ECO:0000256" key="10">
    <source>
        <dbReference type="ARBA" id="ARBA00022837"/>
    </source>
</evidence>
<dbReference type="PRINTS" id="PR01486">
    <property type="entry name" value="PHPHLIPASEA1"/>
</dbReference>
<evidence type="ECO:0000256" key="11">
    <source>
        <dbReference type="ARBA" id="ARBA00022963"/>
    </source>
</evidence>
<evidence type="ECO:0000256" key="13">
    <source>
        <dbReference type="ARBA" id="ARBA00023136"/>
    </source>
</evidence>
<evidence type="ECO:0000256" key="3">
    <source>
        <dbReference type="ARBA" id="ARBA00010525"/>
    </source>
</evidence>
<evidence type="ECO:0000256" key="17">
    <source>
        <dbReference type="RuleBase" id="RU366027"/>
    </source>
</evidence>
<evidence type="ECO:0000256" key="9">
    <source>
        <dbReference type="ARBA" id="ARBA00022801"/>
    </source>
</evidence>
<feature type="active site" description="Nucleophile" evidence="15">
    <location>
        <position position="294"/>
    </location>
</feature>
<dbReference type="InterPro" id="IPR036541">
    <property type="entry name" value="PLipase_A1_sf"/>
</dbReference>
<dbReference type="GO" id="GO:0046872">
    <property type="term" value="F:metal ion binding"/>
    <property type="evidence" value="ECO:0007669"/>
    <property type="project" value="UniProtKB-KW"/>
</dbReference>
<dbReference type="GO" id="GO:0016042">
    <property type="term" value="P:lipid catabolic process"/>
    <property type="evidence" value="ECO:0007669"/>
    <property type="project" value="UniProtKB-KW"/>
</dbReference>
<keyword evidence="10 16" id="KW-0106">Calcium</keyword>
<dbReference type="EMBL" id="JFAX01000001">
    <property type="protein sequence ID" value="EXI69752.1"/>
    <property type="molecule type" value="Genomic_DNA"/>
</dbReference>
<feature type="binding site" description="in dimeric form" evidence="16">
    <location>
        <position position="256"/>
    </location>
    <ligand>
        <name>Ca(2+)</name>
        <dbReference type="ChEBI" id="CHEBI:29108"/>
        <label>1</label>
    </ligand>
</feature>
<keyword evidence="9 17" id="KW-0378">Hydrolase</keyword>
<keyword evidence="19" id="KW-1185">Reference proteome</keyword>
<keyword evidence="14 17" id="KW-0998">Cell outer membrane</keyword>
<dbReference type="PATRIC" id="fig|1454001.3.peg.80"/>
<evidence type="ECO:0000256" key="6">
    <source>
        <dbReference type="ARBA" id="ARBA00022692"/>
    </source>
</evidence>
<feature type="active site" description="Proton acceptor" evidence="15">
    <location>
        <position position="292"/>
    </location>
</feature>
<evidence type="ECO:0000256" key="15">
    <source>
        <dbReference type="PIRSR" id="PIRSR603187-1"/>
    </source>
</evidence>
<dbReference type="AlphaFoldDB" id="A0A011NYM4"/>
<feature type="binding site" description="in dimeric form" evidence="16">
    <location>
        <position position="302"/>
    </location>
    <ligand>
        <name>Ca(2+)</name>
        <dbReference type="ChEBI" id="CHEBI:29108"/>
        <label>1</label>
    </ligand>
</feature>
<name>A0A011NYM4_9PROT</name>
<dbReference type="STRING" id="1454001.AW08_00245"/>
<evidence type="ECO:0000256" key="7">
    <source>
        <dbReference type="ARBA" id="ARBA00022723"/>
    </source>
</evidence>
<protein>
    <recommendedName>
        <fullName evidence="17">Phospholipase A1</fullName>
        <ecNumber evidence="17">3.1.1.32</ecNumber>
        <ecNumber evidence="17">3.1.1.4</ecNumber>
    </recommendedName>
    <alternativeName>
        <fullName evidence="17">Phosphatidylcholine 1-acylhydrolase</fullName>
    </alternativeName>
</protein>
<evidence type="ECO:0000256" key="1">
    <source>
        <dbReference type="ARBA" id="ARBA00000111"/>
    </source>
</evidence>
<dbReference type="PANTHER" id="PTHR40457:SF1">
    <property type="entry name" value="PHOSPHOLIPASE A1"/>
    <property type="match status" value="1"/>
</dbReference>
<evidence type="ECO:0000256" key="16">
    <source>
        <dbReference type="PIRSR" id="PIRSR603187-2"/>
    </source>
</evidence>
<dbReference type="Proteomes" id="UP000020218">
    <property type="component" value="Unassembled WGS sequence"/>
</dbReference>
<keyword evidence="13" id="KW-0472">Membrane</keyword>
<dbReference type="GO" id="GO:0008970">
    <property type="term" value="F:phospholipase A1 activity"/>
    <property type="evidence" value="ECO:0007669"/>
    <property type="project" value="UniProtKB-EC"/>
</dbReference>
<keyword evidence="8 17" id="KW-0732">Signal</keyword>
<comment type="caution">
    <text evidence="18">The sequence shown here is derived from an EMBL/GenBank/DDBJ whole genome shotgun (WGS) entry which is preliminary data.</text>
</comment>